<dbReference type="OrthoDB" id="8657476at2"/>
<dbReference type="InterPro" id="IPR028956">
    <property type="entry name" value="Imm51"/>
</dbReference>
<dbReference type="AlphaFoldDB" id="A0A090IIW7"/>
<proteinExistence type="predicted"/>
<reference evidence="2 3" key="1">
    <citation type="submission" date="2016-11" db="EMBL/GenBank/DDBJ databases">
        <authorList>
            <person name="Klemetsen T."/>
        </authorList>
    </citation>
    <scope>NUCLEOTIDE SEQUENCE [LARGE SCALE GENOMIC DNA]</scope>
    <source>
        <strain evidence="2">MT 2528</strain>
    </source>
</reference>
<dbReference type="Pfam" id="PF15595">
    <property type="entry name" value="Imm51"/>
    <property type="match status" value="1"/>
</dbReference>
<dbReference type="Proteomes" id="UP000182660">
    <property type="component" value="Unassembled WGS sequence"/>
</dbReference>
<reference evidence="1 4" key="2">
    <citation type="submission" date="2016-11" db="EMBL/GenBank/DDBJ databases">
        <authorList>
            <person name="Jaros S."/>
            <person name="Januszkiewicz K."/>
            <person name="Wedrychowicz H."/>
        </authorList>
    </citation>
    <scope>NUCLEOTIDE SEQUENCE [LARGE SCALE GENOMIC DNA]</scope>
    <source>
        <strain evidence="1">NVI 5450</strain>
    </source>
</reference>
<dbReference type="GeneID" id="61294516"/>
<accession>A0A090IIW7</accession>
<dbReference type="Proteomes" id="UP000183794">
    <property type="component" value="Unassembled WGS sequence"/>
</dbReference>
<dbReference type="RefSeq" id="WP_045111235.1">
    <property type="nucleotide sequence ID" value="NZ_CAWQZC010000083.1"/>
</dbReference>
<dbReference type="HOGENOM" id="CLU_2194764_0_0_6"/>
<keyword evidence="3" id="KW-1185">Reference proteome</keyword>
<name>A0A090IIW7_9GAMM</name>
<evidence type="ECO:0000313" key="2">
    <source>
        <dbReference type="EMBL" id="SGY87777.1"/>
    </source>
</evidence>
<dbReference type="EMBL" id="FPLJ01000039">
    <property type="protein sequence ID" value="SGY87777.1"/>
    <property type="molecule type" value="Genomic_DNA"/>
</dbReference>
<sequence length="119" mass="13933">MKQVNVYYPFLFSTFKRDHSLMLSDLKWKAFETHDFLGDGEDWALLLENMLSEKDPSLLEKLTFGDETMIFTIHSEDKDALHTIVDMVSAFYDDEDLLDACITRYAQYEFEPELISKSS</sequence>
<evidence type="ECO:0000313" key="1">
    <source>
        <dbReference type="EMBL" id="SGY86625.1"/>
    </source>
</evidence>
<gene>
    <name evidence="2" type="ORF">MT2528_1348</name>
    <name evidence="1" type="ORF">NVI5450_0641</name>
</gene>
<dbReference type="EMBL" id="FPLD01000023">
    <property type="protein sequence ID" value="SGY86625.1"/>
    <property type="molecule type" value="Genomic_DNA"/>
</dbReference>
<protein>
    <submittedName>
        <fullName evidence="1">Uncharacterized protein</fullName>
    </submittedName>
</protein>
<organism evidence="1 4">
    <name type="scientific">Moritella viscosa</name>
    <dbReference type="NCBI Taxonomy" id="80854"/>
    <lineage>
        <taxon>Bacteria</taxon>
        <taxon>Pseudomonadati</taxon>
        <taxon>Pseudomonadota</taxon>
        <taxon>Gammaproteobacteria</taxon>
        <taxon>Alteromonadales</taxon>
        <taxon>Moritellaceae</taxon>
        <taxon>Moritella</taxon>
    </lineage>
</organism>
<dbReference type="KEGG" id="mvs:MVIS_3191"/>
<evidence type="ECO:0000313" key="3">
    <source>
        <dbReference type="Proteomes" id="UP000182660"/>
    </source>
</evidence>
<dbReference type="PATRIC" id="fig|80854.5.peg.3379"/>
<evidence type="ECO:0000313" key="4">
    <source>
        <dbReference type="Proteomes" id="UP000183794"/>
    </source>
</evidence>